<proteinExistence type="predicted"/>
<accession>A0ABC9U1X6</accession>
<organism evidence="1 2">
    <name type="scientific">[Clostridium] symbiosum ATCC 14940</name>
    <dbReference type="NCBI Taxonomy" id="411472"/>
    <lineage>
        <taxon>Bacteria</taxon>
        <taxon>Bacillati</taxon>
        <taxon>Bacillota</taxon>
        <taxon>Clostridia</taxon>
        <taxon>Lachnospirales</taxon>
        <taxon>Lachnospiraceae</taxon>
        <taxon>Otoolea</taxon>
    </lineage>
</organism>
<dbReference type="Proteomes" id="UP000016491">
    <property type="component" value="Unassembled WGS sequence"/>
</dbReference>
<evidence type="ECO:0000313" key="1">
    <source>
        <dbReference type="EMBL" id="ERI79420.1"/>
    </source>
</evidence>
<dbReference type="RefSeq" id="WP_021641376.1">
    <property type="nucleotide sequence ID" value="NZ_KE992856.1"/>
</dbReference>
<protein>
    <submittedName>
        <fullName evidence="1">Uncharacterized protein</fullName>
    </submittedName>
</protein>
<name>A0ABC9U1X6_CLOSY</name>
<dbReference type="EMBL" id="AWSU01000072">
    <property type="protein sequence ID" value="ERI79420.1"/>
    <property type="molecule type" value="Genomic_DNA"/>
</dbReference>
<evidence type="ECO:0000313" key="2">
    <source>
        <dbReference type="Proteomes" id="UP000016491"/>
    </source>
</evidence>
<sequence>MMYHKELYAPHNDSLDRFIQSFNQTLIFPNLIMIRCPTENFKHDALIIDMDSKKILGFDWSKSPQILFIDGTWRYSQYTLIASKYDIESSDLYITTDANEEHILVLWRSDIDVSKKSYFLDHGHGGEVVRPVYKTTNYKIYNLQELETFKIAINKALNNQHNIKQKNYGGIQYE</sequence>
<reference evidence="1 2" key="1">
    <citation type="submission" date="2013-07" db="EMBL/GenBank/DDBJ databases">
        <authorList>
            <person name="Weinstock G."/>
            <person name="Sodergren E."/>
            <person name="Wylie T."/>
            <person name="Fulton L."/>
            <person name="Fulton R."/>
            <person name="Fronick C."/>
            <person name="O'Laughlin M."/>
            <person name="Godfrey J."/>
            <person name="Miner T."/>
            <person name="Herter B."/>
            <person name="Appelbaum E."/>
            <person name="Cordes M."/>
            <person name="Lek S."/>
            <person name="Wollam A."/>
            <person name="Pepin K.H."/>
            <person name="Palsikar V.B."/>
            <person name="Mitreva M."/>
            <person name="Wilson R.K."/>
        </authorList>
    </citation>
    <scope>NUCLEOTIDE SEQUENCE [LARGE SCALE GENOMIC DNA]</scope>
    <source>
        <strain evidence="1 2">ATCC 14940</strain>
    </source>
</reference>
<comment type="caution">
    <text evidence="1">The sequence shown here is derived from an EMBL/GenBank/DDBJ whole genome shotgun (WGS) entry which is preliminary data.</text>
</comment>
<dbReference type="AlphaFoldDB" id="A0ABC9U1X6"/>
<gene>
    <name evidence="1" type="ORF">CLOSYM_00849</name>
</gene>